<dbReference type="AlphaFoldDB" id="A0A382ET42"/>
<proteinExistence type="predicted"/>
<gene>
    <name evidence="1" type="ORF">METZ01_LOCUS205997</name>
</gene>
<organism evidence="1">
    <name type="scientific">marine metagenome</name>
    <dbReference type="NCBI Taxonomy" id="408172"/>
    <lineage>
        <taxon>unclassified sequences</taxon>
        <taxon>metagenomes</taxon>
        <taxon>ecological metagenomes</taxon>
    </lineage>
</organism>
<dbReference type="EMBL" id="UINC01045867">
    <property type="protein sequence ID" value="SVB53143.1"/>
    <property type="molecule type" value="Genomic_DNA"/>
</dbReference>
<sequence>MAQTKATGFAPVESISGDLQFFTIKTLVDLTNTGDFNPYNSHSILKVGGEKKSYNQAQNLNTVIQTISLRTQPIVIGDVRVDTDQLNIGDFGTFADDGISIWTLKFATEHAQAITLDLLKEELNGVPIITGTPGIDTDYAGVVFDASVFVTEANSNSSLNKNIHFIQHEEL</sequence>
<protein>
    <submittedName>
        <fullName evidence="1">Uncharacterized protein</fullName>
    </submittedName>
</protein>
<accession>A0A382ET42</accession>
<name>A0A382ET42_9ZZZZ</name>
<evidence type="ECO:0000313" key="1">
    <source>
        <dbReference type="EMBL" id="SVB53143.1"/>
    </source>
</evidence>
<reference evidence="1" key="1">
    <citation type="submission" date="2018-05" db="EMBL/GenBank/DDBJ databases">
        <authorList>
            <person name="Lanie J.A."/>
            <person name="Ng W.-L."/>
            <person name="Kazmierczak K.M."/>
            <person name="Andrzejewski T.M."/>
            <person name="Davidsen T.M."/>
            <person name="Wayne K.J."/>
            <person name="Tettelin H."/>
            <person name="Glass J.I."/>
            <person name="Rusch D."/>
            <person name="Podicherti R."/>
            <person name="Tsui H.-C.T."/>
            <person name="Winkler M.E."/>
        </authorList>
    </citation>
    <scope>NUCLEOTIDE SEQUENCE</scope>
</reference>